<dbReference type="InterPro" id="IPR036866">
    <property type="entry name" value="RibonucZ/Hydroxyglut_hydro"/>
</dbReference>
<evidence type="ECO:0000313" key="5">
    <source>
        <dbReference type="Proteomes" id="UP001229955"/>
    </source>
</evidence>
<dbReference type="AlphaFoldDB" id="A0AA49JSV4"/>
<proteinExistence type="inferred from homology"/>
<gene>
    <name evidence="3" type="ORF">Strain138_000640</name>
    <name evidence="4" type="ORF">Strain318_000640</name>
</gene>
<comment type="similarity">
    <text evidence="1">Belongs to the metallo-beta-lactamase superfamily. Class-B beta-lactamase family.</text>
</comment>
<dbReference type="KEGG" id="pspc:Strain318_000640"/>
<accession>A0AA49JSV4</accession>
<evidence type="ECO:0000313" key="4">
    <source>
        <dbReference type="EMBL" id="WKW14305.1"/>
    </source>
</evidence>
<accession>A0AA49JY28</accession>
<dbReference type="Pfam" id="PF00753">
    <property type="entry name" value="Lactamase_B"/>
    <property type="match status" value="1"/>
</dbReference>
<evidence type="ECO:0000259" key="2">
    <source>
        <dbReference type="SMART" id="SM00849"/>
    </source>
</evidence>
<dbReference type="CDD" id="cd16282">
    <property type="entry name" value="metallo-hydrolase-like_MBL-fold"/>
    <property type="match status" value="1"/>
</dbReference>
<dbReference type="PANTHER" id="PTHR42951">
    <property type="entry name" value="METALLO-BETA-LACTAMASE DOMAIN-CONTAINING"/>
    <property type="match status" value="1"/>
</dbReference>
<dbReference type="GO" id="GO:0017001">
    <property type="term" value="P:antibiotic catabolic process"/>
    <property type="evidence" value="ECO:0007669"/>
    <property type="project" value="UniProtKB-ARBA"/>
</dbReference>
<dbReference type="EMBL" id="CP130613">
    <property type="protein sequence ID" value="WKW14305.1"/>
    <property type="molecule type" value="Genomic_DNA"/>
</dbReference>
<protein>
    <submittedName>
        <fullName evidence="3">MBL fold metallo-hydrolase</fullName>
    </submittedName>
</protein>
<dbReference type="EMBL" id="CP130612">
    <property type="protein sequence ID" value="WKW11395.1"/>
    <property type="molecule type" value="Genomic_DNA"/>
</dbReference>
<dbReference type="InterPro" id="IPR050855">
    <property type="entry name" value="NDM-1-like"/>
</dbReference>
<evidence type="ECO:0000313" key="3">
    <source>
        <dbReference type="EMBL" id="WKW11395.1"/>
    </source>
</evidence>
<dbReference type="SMART" id="SM00849">
    <property type="entry name" value="Lactamase_B"/>
    <property type="match status" value="1"/>
</dbReference>
<dbReference type="SUPFAM" id="SSF56281">
    <property type="entry name" value="Metallo-hydrolase/oxidoreductase"/>
    <property type="match status" value="1"/>
</dbReference>
<keyword evidence="5" id="KW-1185">Reference proteome</keyword>
<evidence type="ECO:0000256" key="1">
    <source>
        <dbReference type="ARBA" id="ARBA00005250"/>
    </source>
</evidence>
<name>A0AA49JSV4_9BACT</name>
<sequence length="277" mass="29619">MSAPAAVEPWGTLTPVGRDVWAMLSTPLADRTTLCNGGLIAGRDGVLMVEAFGGDAGARWMRERARALTRREPTQVVLTHYHADHTGGLTGAREAGADLHCTAQTRDDVLERNQNAPVHLLGDALVIPAEGEQVLDLGGRRVRLLSLGGHTASDVAVVVEDDGVVFGGDLVWYGMFPNFVDARPSRLTAAVRRLRGLDARVYVSGHGGTTDAAGMDAYIELLTLVERAARDAQARGISAEAAGAAFRMPAAMSDWTLFNPRYFERAIGAWMREIAGS</sequence>
<dbReference type="Gene3D" id="3.60.15.10">
    <property type="entry name" value="Ribonuclease Z/Hydroxyacylglutathione hydrolase-like"/>
    <property type="match status" value="1"/>
</dbReference>
<organism evidence="3">
    <name type="scientific">Pseudogemmatithrix spongiicola</name>
    <dbReference type="NCBI Taxonomy" id="3062599"/>
    <lineage>
        <taxon>Bacteria</taxon>
        <taxon>Pseudomonadati</taxon>
        <taxon>Gemmatimonadota</taxon>
        <taxon>Gemmatimonadia</taxon>
        <taxon>Gemmatimonadales</taxon>
        <taxon>Gemmatimonadaceae</taxon>
        <taxon>Pseudogemmatithrix</taxon>
    </lineage>
</organism>
<dbReference type="Proteomes" id="UP001229955">
    <property type="component" value="Chromosome"/>
</dbReference>
<dbReference type="InterPro" id="IPR001279">
    <property type="entry name" value="Metallo-B-lactamas"/>
</dbReference>
<feature type="domain" description="Metallo-beta-lactamase" evidence="2">
    <location>
        <begin position="34"/>
        <end position="206"/>
    </location>
</feature>
<reference evidence="3" key="1">
    <citation type="submission" date="2023-07" db="EMBL/GenBank/DDBJ databases">
        <authorList>
            <person name="Haufschild T."/>
            <person name="Kallscheuer N."/>
            <person name="Hammer J."/>
            <person name="Kohn T."/>
            <person name="Kabuu M."/>
            <person name="Jogler M."/>
            <person name="Wohfarth N."/>
            <person name="Heuer A."/>
            <person name="Rohde M."/>
            <person name="van Teeseling M.C.F."/>
            <person name="Jogler C."/>
        </authorList>
    </citation>
    <scope>NUCLEOTIDE SEQUENCE</scope>
    <source>
        <strain evidence="3">Strain 138</strain>
        <strain evidence="4">Strain 318</strain>
    </source>
</reference>
<dbReference type="RefSeq" id="WP_367887093.1">
    <property type="nucleotide sequence ID" value="NZ_CP130612.1"/>
</dbReference>
<dbReference type="PANTHER" id="PTHR42951:SF4">
    <property type="entry name" value="ACYL-COENZYME A THIOESTERASE MBLAC2"/>
    <property type="match status" value="1"/>
</dbReference>